<sequence length="831" mass="93700">MRGSGRGFGDDAGDLFGSDQVETAEEQQTNVDTVRRKNSTKERPNENWKETGPKMRCDLLSMAPQYALWHQEECTGKKVVLQSRIDSAFKFHTVNCDKCSVQPEVVSSYQAVYNGVDFAFPLLIPVWRCLGCQQEFLPQPIHVGCFGSTPIRPHTWFDLKLFHQYAVLFRHGTSCTAYVEGLNSSSSCFGVHGGHAVDPEVFQGAYFAFRRVTDQLNSLKGLGVEIDSSPLHVCPICSPRPDEGDPYAVSLAMDAVNKCSHLAHAGNDMELKPYIHNFFGKGEQEVADLEKKGCLDSIKSFKQHTSLLEGDDLEVSNCGSRLRCAREGSKATTMYDVNGLLGATCAHGFALPDLFCNMRRSENFTFYLVLLKHIVKECPSVKHVYIDFGCRLAKTWTWYLQALDKELPPSAVDLRIMVNWMHAASHDMSCQLENSGRFQKDAGFVVGEQSEQLWAMTKDPSSLMRCMTLQNRHDSVECLLSDINDLKLARLVLVLKAKMDSMHKKLAELDQRLDGIQAESNAAGIHDLHAAAQEFLGTQFAVSPTLSERPFLEAEYVRLREMDIAVQKLQSIGFSWKEAGGMSPAALLLRGSTHKEQRELQAKLTDLEIKLAISPDSVWTVDSNDYTRGFKLLAEQQILRYQSAIDVIVHELAQKNIEKRQQGEASKVTHALASKIRGLHAKLRSSLEEMYAWMAAAHDDPHADVSLPQSVVDAMLQGEPAPWHVGSHSSGLRLMLGRRFYMAENDRQRCIEQLSRLPVEKKRLMQWLDIMLQRVQERIRVVAEDMSEHAVIGSLPHPYELTRHHGVHFWLQWHAQRLAAILKEVNEKLNW</sequence>
<reference evidence="2" key="1">
    <citation type="submission" date="2021-01" db="EMBL/GenBank/DDBJ databases">
        <authorList>
            <person name="Corre E."/>
            <person name="Pelletier E."/>
            <person name="Niang G."/>
            <person name="Scheremetjew M."/>
            <person name="Finn R."/>
            <person name="Kale V."/>
            <person name="Holt S."/>
            <person name="Cochrane G."/>
            <person name="Meng A."/>
            <person name="Brown T."/>
            <person name="Cohen L."/>
        </authorList>
    </citation>
    <scope>NUCLEOTIDE SEQUENCE</scope>
    <source>
        <strain evidence="2">CCMP1320</strain>
    </source>
</reference>
<gene>
    <name evidence="2" type="ORF">DTER00134_LOCUS3428</name>
</gene>
<dbReference type="PANTHER" id="PTHR33096:SF1">
    <property type="entry name" value="CXC1-LIKE CYSTEINE CLUSTER ASSOCIATED WITH KDZ TRANSPOSASES DOMAIN-CONTAINING PROTEIN"/>
    <property type="match status" value="1"/>
</dbReference>
<dbReference type="AlphaFoldDB" id="A0A7S3QNL6"/>
<protein>
    <recommendedName>
        <fullName evidence="3">CxC3 like cysteine cluster domain-containing protein</fullName>
    </recommendedName>
</protein>
<feature type="compositionally biased region" description="Basic and acidic residues" evidence="1">
    <location>
        <begin position="33"/>
        <end position="52"/>
    </location>
</feature>
<proteinExistence type="predicted"/>
<dbReference type="Pfam" id="PF18758">
    <property type="entry name" value="KDZ"/>
    <property type="match status" value="1"/>
</dbReference>
<organism evidence="2">
    <name type="scientific">Dunaliella tertiolecta</name>
    <name type="common">Green alga</name>
    <dbReference type="NCBI Taxonomy" id="3047"/>
    <lineage>
        <taxon>Eukaryota</taxon>
        <taxon>Viridiplantae</taxon>
        <taxon>Chlorophyta</taxon>
        <taxon>core chlorophytes</taxon>
        <taxon>Chlorophyceae</taxon>
        <taxon>CS clade</taxon>
        <taxon>Chlamydomonadales</taxon>
        <taxon>Dunaliellaceae</taxon>
        <taxon>Dunaliella</taxon>
    </lineage>
</organism>
<dbReference type="EMBL" id="HBIP01006605">
    <property type="protein sequence ID" value="CAE0488364.1"/>
    <property type="molecule type" value="Transcribed_RNA"/>
</dbReference>
<accession>A0A7S3QNL6</accession>
<evidence type="ECO:0008006" key="3">
    <source>
        <dbReference type="Google" id="ProtNLM"/>
    </source>
</evidence>
<dbReference type="PANTHER" id="PTHR33096">
    <property type="entry name" value="CXC2 DOMAIN-CONTAINING PROTEIN"/>
    <property type="match status" value="1"/>
</dbReference>
<evidence type="ECO:0000256" key="1">
    <source>
        <dbReference type="SAM" id="MobiDB-lite"/>
    </source>
</evidence>
<name>A0A7S3QNL6_DUNTE</name>
<feature type="region of interest" description="Disordered" evidence="1">
    <location>
        <begin position="1"/>
        <end position="52"/>
    </location>
</feature>
<evidence type="ECO:0000313" key="2">
    <source>
        <dbReference type="EMBL" id="CAE0488364.1"/>
    </source>
</evidence>
<dbReference type="InterPro" id="IPR040521">
    <property type="entry name" value="KDZ"/>
</dbReference>